<evidence type="ECO:0000313" key="1">
    <source>
        <dbReference type="EMBL" id="QJA89440.1"/>
    </source>
</evidence>
<protein>
    <recommendedName>
        <fullName evidence="2">PD-(D/E)XK nuclease superfamily protein</fullName>
    </recommendedName>
</protein>
<dbReference type="EMBL" id="MT142845">
    <property type="protein sequence ID" value="QJA89440.1"/>
    <property type="molecule type" value="Genomic_DNA"/>
</dbReference>
<name>A0A6M3L4G4_9ZZZZ</name>
<dbReference type="InterPro" id="IPR011604">
    <property type="entry name" value="PDDEXK-like_dom_sf"/>
</dbReference>
<sequence>MEITPNPDMELEMLSWIDKRFQLSKPRTGMHMSTLINCLTRSYLDQYSPMPLTKLELLYFSLGFGLQDTIAPTDSTETIHEFSGITFRPDFEMPKLATEEDILGEIKTTRKRVKSIQVARDLPDSWARYMMGVCKASGKLTYELAILHMIEPDLCCWHVDFSQEEVDMNWDWIMMRKAVWLRCIAESRIPTPYLYCESWECKRCRFAIICEGLSYANSV</sequence>
<gene>
    <name evidence="1" type="ORF">MM415B02555_0017</name>
</gene>
<dbReference type="AlphaFoldDB" id="A0A6M3L4G4"/>
<dbReference type="Gene3D" id="3.90.320.10">
    <property type="match status" value="1"/>
</dbReference>
<organism evidence="1">
    <name type="scientific">viral metagenome</name>
    <dbReference type="NCBI Taxonomy" id="1070528"/>
    <lineage>
        <taxon>unclassified sequences</taxon>
        <taxon>metagenomes</taxon>
        <taxon>organismal metagenomes</taxon>
    </lineage>
</organism>
<accession>A0A6M3L4G4</accession>
<proteinExistence type="predicted"/>
<reference evidence="1" key="1">
    <citation type="submission" date="2020-03" db="EMBL/GenBank/DDBJ databases">
        <title>The deep terrestrial virosphere.</title>
        <authorList>
            <person name="Holmfeldt K."/>
            <person name="Nilsson E."/>
            <person name="Simone D."/>
            <person name="Lopez-Fernandez M."/>
            <person name="Wu X."/>
            <person name="de Brujin I."/>
            <person name="Lundin D."/>
            <person name="Andersson A."/>
            <person name="Bertilsson S."/>
            <person name="Dopson M."/>
        </authorList>
    </citation>
    <scope>NUCLEOTIDE SEQUENCE</scope>
    <source>
        <strain evidence="1">MM415B02555</strain>
    </source>
</reference>
<evidence type="ECO:0008006" key="2">
    <source>
        <dbReference type="Google" id="ProtNLM"/>
    </source>
</evidence>